<dbReference type="NCBIfam" id="TIGR00254">
    <property type="entry name" value="GGDEF"/>
    <property type="match status" value="1"/>
</dbReference>
<dbReference type="InterPro" id="IPR000160">
    <property type="entry name" value="GGDEF_dom"/>
</dbReference>
<dbReference type="InterPro" id="IPR000700">
    <property type="entry name" value="PAS-assoc_C"/>
</dbReference>
<feature type="transmembrane region" description="Helical" evidence="2">
    <location>
        <begin position="117"/>
        <end position="140"/>
    </location>
</feature>
<dbReference type="RefSeq" id="WP_187737752.1">
    <property type="nucleotide sequence ID" value="NZ_CP060790.1"/>
</dbReference>
<evidence type="ECO:0000259" key="5">
    <source>
        <dbReference type="PROSITE" id="PS50883"/>
    </source>
</evidence>
<dbReference type="InterPro" id="IPR000014">
    <property type="entry name" value="PAS"/>
</dbReference>
<dbReference type="InterPro" id="IPR001610">
    <property type="entry name" value="PAC"/>
</dbReference>
<dbReference type="SUPFAM" id="SSF55073">
    <property type="entry name" value="Nucleotide cyclase"/>
    <property type="match status" value="1"/>
</dbReference>
<feature type="transmembrane region" description="Helical" evidence="2">
    <location>
        <begin position="74"/>
        <end position="97"/>
    </location>
</feature>
<dbReference type="SMART" id="SM00091">
    <property type="entry name" value="PAS"/>
    <property type="match status" value="1"/>
</dbReference>
<dbReference type="CDD" id="cd01949">
    <property type="entry name" value="GGDEF"/>
    <property type="match status" value="1"/>
</dbReference>
<keyword evidence="2" id="KW-1133">Transmembrane helix</keyword>
<dbReference type="PANTHER" id="PTHR44757:SF2">
    <property type="entry name" value="BIOFILM ARCHITECTURE MAINTENANCE PROTEIN MBAA"/>
    <property type="match status" value="1"/>
</dbReference>
<dbReference type="PROSITE" id="PS50113">
    <property type="entry name" value="PAC"/>
    <property type="match status" value="1"/>
</dbReference>
<dbReference type="InterPro" id="IPR001633">
    <property type="entry name" value="EAL_dom"/>
</dbReference>
<gene>
    <name evidence="7" type="ORF">H9L24_08375</name>
</gene>
<dbReference type="NCBIfam" id="TIGR00229">
    <property type="entry name" value="sensory_box"/>
    <property type="match status" value="1"/>
</dbReference>
<feature type="domain" description="GGDEF" evidence="6">
    <location>
        <begin position="355"/>
        <end position="496"/>
    </location>
</feature>
<feature type="transmembrane region" description="Helical" evidence="2">
    <location>
        <begin position="152"/>
        <end position="172"/>
    </location>
</feature>
<dbReference type="Pfam" id="PF13426">
    <property type="entry name" value="PAS_9"/>
    <property type="match status" value="1"/>
</dbReference>
<dbReference type="InterPro" id="IPR035919">
    <property type="entry name" value="EAL_sf"/>
</dbReference>
<feature type="domain" description="PAC" evidence="4">
    <location>
        <begin position="268"/>
        <end position="322"/>
    </location>
</feature>
<dbReference type="SMART" id="SM00086">
    <property type="entry name" value="PAC"/>
    <property type="match status" value="1"/>
</dbReference>
<dbReference type="PROSITE" id="PS50887">
    <property type="entry name" value="GGDEF"/>
    <property type="match status" value="1"/>
</dbReference>
<dbReference type="PROSITE" id="PS50883">
    <property type="entry name" value="EAL"/>
    <property type="match status" value="1"/>
</dbReference>
<dbReference type="InterPro" id="IPR035965">
    <property type="entry name" value="PAS-like_dom_sf"/>
</dbReference>
<dbReference type="AlphaFoldDB" id="A0A7H0HJQ6"/>
<dbReference type="Gene3D" id="3.30.450.20">
    <property type="entry name" value="PAS domain"/>
    <property type="match status" value="1"/>
</dbReference>
<evidence type="ECO:0000313" key="7">
    <source>
        <dbReference type="EMBL" id="QNP60772.1"/>
    </source>
</evidence>
<accession>A0A7H0HJQ6</accession>
<keyword evidence="2" id="KW-0812">Transmembrane</keyword>
<dbReference type="InterPro" id="IPR043128">
    <property type="entry name" value="Rev_trsase/Diguanyl_cyclase"/>
</dbReference>
<dbReference type="Proteomes" id="UP000516057">
    <property type="component" value="Chromosome"/>
</dbReference>
<dbReference type="KEGG" id="amon:H9L24_08375"/>
<evidence type="ECO:0000256" key="1">
    <source>
        <dbReference type="SAM" id="MobiDB-lite"/>
    </source>
</evidence>
<feature type="transmembrane region" description="Helical" evidence="2">
    <location>
        <begin position="47"/>
        <end position="67"/>
    </location>
</feature>
<keyword evidence="8" id="KW-1185">Reference proteome</keyword>
<dbReference type="SUPFAM" id="SSF141868">
    <property type="entry name" value="EAL domain-like"/>
    <property type="match status" value="1"/>
</dbReference>
<dbReference type="Pfam" id="PF00563">
    <property type="entry name" value="EAL"/>
    <property type="match status" value="1"/>
</dbReference>
<evidence type="ECO:0000259" key="3">
    <source>
        <dbReference type="PROSITE" id="PS50112"/>
    </source>
</evidence>
<evidence type="ECO:0000259" key="4">
    <source>
        <dbReference type="PROSITE" id="PS50113"/>
    </source>
</evidence>
<feature type="domain" description="EAL" evidence="5">
    <location>
        <begin position="505"/>
        <end position="758"/>
    </location>
</feature>
<sequence length="772" mass="84602">MTAAAEFASLMHEDATTQRLVRVGGWTVWLLGSTIAVLLLLDRPVPWMHVTLNLGAGFMGGASLLLGRWGRKRLAALVLVWGVWCIVSLVATVNGGIRGPNLLNYPVLIVVSGWVLGVRSTLWLVGATGVLFLFFIWGDLNGWMPPARYGNRLAYVAYFSGILGLTAAATLLSRRGYQRNVVEAQRTAQHLAAREAELRKLLRAVEQSPESVVITDLQERIEYVNDAFVRRTGHAREEVLGQPSALWSNNGMAPAEHERLRDALARGETWAGELINRRKDGSEVAESVVIAPIRQPDGQLSHYVELKQDITERRRAAAEIHRLAHSDLLTGLPNRLALTKRLEGLQGRPGRPVAQVHALLLLDMDRFTTFNDARGNEMGDRLLRAVARRLDGLLPAQGLLVRVAGDEFAIVLQGLGPDVVHAGRQVLAFADTVLGSLQQPLQLEGDAEGVRMSASLGVTLYPQSGSDGVHDALRRASTALHQAKELGGGRAAFFEQGMAEAAEQRFRTERELRHAIEAEELRLYLQSQVDGEGRITGAEVLVRWQHPERGLVPPVAFIPVAEESDLIVALGDWVIARACVLLASPPLRERGLRLSVNVSTRQFRDAGFVPRLRAVLEQTGADPARLTLEVTEGLLMDDFDDAAEKMRALVALGVEFSLDDFGTGYSSLAYLKRLPIRELKIDKSFVQDAPTDANDAALVEAILRVADRFGLRVVAEGVESAVQADLLRQWAPGILCQGYWFGRPEPAPDWVRRRGEPQPAGQGVARSEAQGL</sequence>
<dbReference type="InterPro" id="IPR052155">
    <property type="entry name" value="Biofilm_reg_signaling"/>
</dbReference>
<dbReference type="SMART" id="SM00052">
    <property type="entry name" value="EAL"/>
    <property type="match status" value="1"/>
</dbReference>
<dbReference type="Gene3D" id="3.30.70.270">
    <property type="match status" value="1"/>
</dbReference>
<evidence type="ECO:0000256" key="2">
    <source>
        <dbReference type="SAM" id="Phobius"/>
    </source>
</evidence>
<feature type="region of interest" description="Disordered" evidence="1">
    <location>
        <begin position="750"/>
        <end position="772"/>
    </location>
</feature>
<dbReference type="InterPro" id="IPR029787">
    <property type="entry name" value="Nucleotide_cyclase"/>
</dbReference>
<dbReference type="Pfam" id="PF00990">
    <property type="entry name" value="GGDEF"/>
    <property type="match status" value="1"/>
</dbReference>
<dbReference type="PANTHER" id="PTHR44757">
    <property type="entry name" value="DIGUANYLATE CYCLASE DGCP"/>
    <property type="match status" value="1"/>
</dbReference>
<evidence type="ECO:0000259" key="6">
    <source>
        <dbReference type="PROSITE" id="PS50887"/>
    </source>
</evidence>
<reference evidence="7 8" key="1">
    <citation type="submission" date="2020-08" db="EMBL/GenBank/DDBJ databases">
        <title>Genome sequence of Acidovorax monticola KACC 19171T.</title>
        <authorList>
            <person name="Hyun D.-W."/>
            <person name="Bae J.-W."/>
        </authorList>
    </citation>
    <scope>NUCLEOTIDE SEQUENCE [LARGE SCALE GENOMIC DNA]</scope>
    <source>
        <strain evidence="7 8">KACC 19171</strain>
    </source>
</reference>
<name>A0A7H0HJQ6_9BURK</name>
<proteinExistence type="predicted"/>
<dbReference type="PROSITE" id="PS50112">
    <property type="entry name" value="PAS"/>
    <property type="match status" value="1"/>
</dbReference>
<dbReference type="Gene3D" id="3.20.20.450">
    <property type="entry name" value="EAL domain"/>
    <property type="match status" value="1"/>
</dbReference>
<dbReference type="CDD" id="cd01948">
    <property type="entry name" value="EAL"/>
    <property type="match status" value="1"/>
</dbReference>
<dbReference type="SMART" id="SM00267">
    <property type="entry name" value="GGDEF"/>
    <property type="match status" value="1"/>
</dbReference>
<organism evidence="7 8">
    <name type="scientific">Paenacidovorax monticola</name>
    <dbReference type="NCBI Taxonomy" id="1926868"/>
    <lineage>
        <taxon>Bacteria</taxon>
        <taxon>Pseudomonadati</taxon>
        <taxon>Pseudomonadota</taxon>
        <taxon>Betaproteobacteria</taxon>
        <taxon>Burkholderiales</taxon>
        <taxon>Comamonadaceae</taxon>
        <taxon>Paenacidovorax</taxon>
    </lineage>
</organism>
<feature type="domain" description="PAS" evidence="3">
    <location>
        <begin position="197"/>
        <end position="264"/>
    </location>
</feature>
<dbReference type="CDD" id="cd00130">
    <property type="entry name" value="PAS"/>
    <property type="match status" value="1"/>
</dbReference>
<protein>
    <submittedName>
        <fullName evidence="7">EAL domain-containing protein</fullName>
    </submittedName>
</protein>
<feature type="transmembrane region" description="Helical" evidence="2">
    <location>
        <begin position="20"/>
        <end position="41"/>
    </location>
</feature>
<dbReference type="SUPFAM" id="SSF55785">
    <property type="entry name" value="PYP-like sensor domain (PAS domain)"/>
    <property type="match status" value="1"/>
</dbReference>
<dbReference type="EMBL" id="CP060790">
    <property type="protein sequence ID" value="QNP60772.1"/>
    <property type="molecule type" value="Genomic_DNA"/>
</dbReference>
<evidence type="ECO:0000313" key="8">
    <source>
        <dbReference type="Proteomes" id="UP000516057"/>
    </source>
</evidence>
<keyword evidence="2" id="KW-0472">Membrane</keyword>